<dbReference type="PANTHER" id="PTHR33567:SF3">
    <property type="entry name" value="CHROMATE ION TRANSPORTER (EUROFUNG)"/>
    <property type="match status" value="1"/>
</dbReference>
<comment type="caution">
    <text evidence="9">The sequence shown here is derived from an EMBL/GenBank/DDBJ whole genome shotgun (WGS) entry which is preliminary data.</text>
</comment>
<evidence type="ECO:0000256" key="1">
    <source>
        <dbReference type="ARBA" id="ARBA00004651"/>
    </source>
</evidence>
<dbReference type="EMBL" id="CAJPDT010000106">
    <property type="protein sequence ID" value="CAF9938192.1"/>
    <property type="molecule type" value="Genomic_DNA"/>
</dbReference>
<keyword evidence="6 8" id="KW-0472">Membrane</keyword>
<feature type="transmembrane region" description="Helical" evidence="8">
    <location>
        <begin position="328"/>
        <end position="347"/>
    </location>
</feature>
<feature type="transmembrane region" description="Helical" evidence="8">
    <location>
        <begin position="118"/>
        <end position="140"/>
    </location>
</feature>
<evidence type="ECO:0000256" key="7">
    <source>
        <dbReference type="SAM" id="MobiDB-lite"/>
    </source>
</evidence>
<comment type="similarity">
    <text evidence="2">Belongs to the chromate ion transporter (CHR) (TC 2.A.51) family.</text>
</comment>
<feature type="transmembrane region" description="Helical" evidence="8">
    <location>
        <begin position="428"/>
        <end position="453"/>
    </location>
</feature>
<evidence type="ECO:0000313" key="10">
    <source>
        <dbReference type="Proteomes" id="UP000664534"/>
    </source>
</evidence>
<evidence type="ECO:0000313" key="9">
    <source>
        <dbReference type="EMBL" id="CAF9938192.1"/>
    </source>
</evidence>
<feature type="compositionally biased region" description="Basic and acidic residues" evidence="7">
    <location>
        <begin position="199"/>
        <end position="211"/>
    </location>
</feature>
<dbReference type="AlphaFoldDB" id="A0A8H3GBE9"/>
<reference evidence="9" key="1">
    <citation type="submission" date="2021-03" db="EMBL/GenBank/DDBJ databases">
        <authorList>
            <person name="Tagirdzhanova G."/>
        </authorList>
    </citation>
    <scope>NUCLEOTIDE SEQUENCE</scope>
</reference>
<keyword evidence="3" id="KW-1003">Cell membrane</keyword>
<gene>
    <name evidence="9" type="ORF">IMSHALPRED_000708</name>
</gene>
<feature type="transmembrane region" description="Helical" evidence="8">
    <location>
        <begin position="292"/>
        <end position="316"/>
    </location>
</feature>
<dbReference type="Pfam" id="PF02417">
    <property type="entry name" value="Chromate_transp"/>
    <property type="match status" value="2"/>
</dbReference>
<proteinExistence type="inferred from homology"/>
<feature type="region of interest" description="Disordered" evidence="7">
    <location>
        <begin position="199"/>
        <end position="238"/>
    </location>
</feature>
<keyword evidence="4 8" id="KW-0812">Transmembrane</keyword>
<evidence type="ECO:0000256" key="5">
    <source>
        <dbReference type="ARBA" id="ARBA00022989"/>
    </source>
</evidence>
<dbReference type="OrthoDB" id="2160638at2759"/>
<evidence type="ECO:0000256" key="8">
    <source>
        <dbReference type="SAM" id="Phobius"/>
    </source>
</evidence>
<evidence type="ECO:0000256" key="2">
    <source>
        <dbReference type="ARBA" id="ARBA00005262"/>
    </source>
</evidence>
<accession>A0A8H3GBE9</accession>
<sequence length="512" mass="55447">MANWHLGFTAFGGPAVQFQTFHEKFVTHLGWIDEPMVRASIVVFGPTLTSVKYQQIFAISQALPGSASTKMLFCINTIHSGFPAGVLSFAFFCLPGALGMYSLGVGISKVGNSLPEPVYALLSGLNAATVGIIALAAVRLSERAITDKLTRFLVYLGGIMGMLYTALWYYPVVMVGAGLATLVWDSGYPQKVGKIFRRPKPEKDEKKRITSEDLEQGSWFNSSRSSEDCDKPLPPPPPAYSTRDSIVSEFAFRHPRPVPQPPTRYPPSNSQRDNITQKTPASSTSDISSMSWPLGTSIIAFFFITFILTITLHAVLRHATQAFSLFSSLYLAGTIIFGGGPVVIPLLREYIVSPGWVSPRDFLLGLAIIQAFPGPNFNFAVYLGALAVAGTPVPSYIGALIAFLAMYAPGLFIVVGFMGLWRVLRDRAWFLAILRGVNAAAVGLVFTAVYKLWQIGYLTAEVQGGSPLGTDPWLVAITGTAFVGGAWFRMNPPVAILLGGAMGMARYGIFSR</sequence>
<dbReference type="GO" id="GO:0005886">
    <property type="term" value="C:plasma membrane"/>
    <property type="evidence" value="ECO:0007669"/>
    <property type="project" value="UniProtKB-SubCell"/>
</dbReference>
<keyword evidence="5 8" id="KW-1133">Transmembrane helix</keyword>
<dbReference type="InterPro" id="IPR003370">
    <property type="entry name" value="Chromate_transpt"/>
</dbReference>
<feature type="transmembrane region" description="Helical" evidence="8">
    <location>
        <begin position="152"/>
        <end position="170"/>
    </location>
</feature>
<name>A0A8H3GBE9_9LECA</name>
<protein>
    <recommendedName>
        <fullName evidence="11">Chromate transporter</fullName>
    </recommendedName>
</protein>
<evidence type="ECO:0000256" key="6">
    <source>
        <dbReference type="ARBA" id="ARBA00023136"/>
    </source>
</evidence>
<comment type="subcellular location">
    <subcellularLocation>
        <location evidence="1">Cell membrane</location>
        <topology evidence="1">Multi-pass membrane protein</topology>
    </subcellularLocation>
</comment>
<dbReference type="Proteomes" id="UP000664534">
    <property type="component" value="Unassembled WGS sequence"/>
</dbReference>
<dbReference type="GO" id="GO:0015109">
    <property type="term" value="F:chromate transmembrane transporter activity"/>
    <property type="evidence" value="ECO:0007669"/>
    <property type="project" value="InterPro"/>
</dbReference>
<evidence type="ECO:0000256" key="4">
    <source>
        <dbReference type="ARBA" id="ARBA00022692"/>
    </source>
</evidence>
<feature type="compositionally biased region" description="Polar residues" evidence="7">
    <location>
        <begin position="268"/>
        <end position="288"/>
    </location>
</feature>
<feature type="region of interest" description="Disordered" evidence="7">
    <location>
        <begin position="254"/>
        <end position="288"/>
    </location>
</feature>
<evidence type="ECO:0008006" key="11">
    <source>
        <dbReference type="Google" id="ProtNLM"/>
    </source>
</evidence>
<organism evidence="9 10">
    <name type="scientific">Imshaugia aleurites</name>
    <dbReference type="NCBI Taxonomy" id="172621"/>
    <lineage>
        <taxon>Eukaryota</taxon>
        <taxon>Fungi</taxon>
        <taxon>Dikarya</taxon>
        <taxon>Ascomycota</taxon>
        <taxon>Pezizomycotina</taxon>
        <taxon>Lecanoromycetes</taxon>
        <taxon>OSLEUM clade</taxon>
        <taxon>Lecanoromycetidae</taxon>
        <taxon>Lecanorales</taxon>
        <taxon>Lecanorineae</taxon>
        <taxon>Parmeliaceae</taxon>
        <taxon>Imshaugia</taxon>
    </lineage>
</organism>
<keyword evidence="10" id="KW-1185">Reference proteome</keyword>
<dbReference type="PANTHER" id="PTHR33567">
    <property type="entry name" value="CHROMATE ION TRANSPORTER (EUROFUNG)"/>
    <property type="match status" value="1"/>
</dbReference>
<feature type="transmembrane region" description="Helical" evidence="8">
    <location>
        <begin position="396"/>
        <end position="421"/>
    </location>
</feature>
<evidence type="ECO:0000256" key="3">
    <source>
        <dbReference type="ARBA" id="ARBA00022475"/>
    </source>
</evidence>
<feature type="transmembrane region" description="Helical" evidence="8">
    <location>
        <begin position="80"/>
        <end position="98"/>
    </location>
</feature>